<feature type="domain" description="3-hydroxyacyl-CoA dehydrogenase C-terminal" evidence="13">
    <location>
        <begin position="604"/>
        <end position="689"/>
    </location>
</feature>
<accession>A0A0B6RTX6</accession>
<dbReference type="GO" id="GO:0003857">
    <property type="term" value="F:(3S)-3-hydroxyacyl-CoA dehydrogenase (NAD+) activity"/>
    <property type="evidence" value="ECO:0007669"/>
    <property type="project" value="UniProtKB-EC"/>
</dbReference>
<organism evidence="15 16">
    <name type="scientific">Burkholderia plantarii</name>
    <dbReference type="NCBI Taxonomy" id="41899"/>
    <lineage>
        <taxon>Bacteria</taxon>
        <taxon>Pseudomonadati</taxon>
        <taxon>Pseudomonadota</taxon>
        <taxon>Betaproteobacteria</taxon>
        <taxon>Burkholderiales</taxon>
        <taxon>Burkholderiaceae</taxon>
        <taxon>Burkholderia</taxon>
    </lineage>
</organism>
<dbReference type="Gene3D" id="3.40.50.720">
    <property type="entry name" value="NAD(P)-binding Rossmann-like Domain"/>
    <property type="match status" value="1"/>
</dbReference>
<keyword evidence="7" id="KW-0443">Lipid metabolism</keyword>
<protein>
    <submittedName>
        <fullName evidence="15">3-hydoxyacyl-CoA dehydrogenase, NAD-binding protein</fullName>
        <ecNumber evidence="15">1.1.1.157</ecNumber>
    </submittedName>
</protein>
<evidence type="ECO:0000259" key="13">
    <source>
        <dbReference type="Pfam" id="PF00725"/>
    </source>
</evidence>
<dbReference type="InterPro" id="IPR006176">
    <property type="entry name" value="3-OHacyl-CoA_DH_NAD-bd"/>
</dbReference>
<dbReference type="GO" id="GO:0016853">
    <property type="term" value="F:isomerase activity"/>
    <property type="evidence" value="ECO:0007669"/>
    <property type="project" value="UniProtKB-KW"/>
</dbReference>
<dbReference type="Pfam" id="PF00378">
    <property type="entry name" value="ECH_1"/>
    <property type="match status" value="1"/>
</dbReference>
<evidence type="ECO:0000256" key="4">
    <source>
        <dbReference type="ARBA" id="ARBA00022963"/>
    </source>
</evidence>
<dbReference type="UniPathway" id="UPA00659"/>
<keyword evidence="6" id="KW-0520">NAD</keyword>
<dbReference type="InterPro" id="IPR001753">
    <property type="entry name" value="Enoyl-CoA_hydra/iso"/>
</dbReference>
<dbReference type="KEGG" id="bgp:BGL_1c23240"/>
<dbReference type="SUPFAM" id="SSF51735">
    <property type="entry name" value="NAD(P)-binding Rossmann-fold domains"/>
    <property type="match status" value="1"/>
</dbReference>
<dbReference type="InterPro" id="IPR029045">
    <property type="entry name" value="ClpP/crotonase-like_dom_sf"/>
</dbReference>
<dbReference type="InterPro" id="IPR008927">
    <property type="entry name" value="6-PGluconate_DH-like_C_sf"/>
</dbReference>
<evidence type="ECO:0000313" key="15">
    <source>
        <dbReference type="EMBL" id="AJK46828.1"/>
    </source>
</evidence>
<evidence type="ECO:0000256" key="2">
    <source>
        <dbReference type="ARBA" id="ARBA00005005"/>
    </source>
</evidence>
<comment type="catalytic activity">
    <reaction evidence="12">
        <text>a (3S)-3-hydroxyacyl-CoA + NAD(+) = a 3-oxoacyl-CoA + NADH + H(+)</text>
        <dbReference type="Rhea" id="RHEA:22432"/>
        <dbReference type="ChEBI" id="CHEBI:15378"/>
        <dbReference type="ChEBI" id="CHEBI:57318"/>
        <dbReference type="ChEBI" id="CHEBI:57540"/>
        <dbReference type="ChEBI" id="CHEBI:57945"/>
        <dbReference type="ChEBI" id="CHEBI:90726"/>
        <dbReference type="EC" id="1.1.1.35"/>
    </reaction>
</comment>
<keyword evidence="3" id="KW-0276">Fatty acid metabolism</keyword>
<dbReference type="FunFam" id="3.40.50.720:FF:000009">
    <property type="entry name" value="Fatty oxidation complex, alpha subunit"/>
    <property type="match status" value="1"/>
</dbReference>
<feature type="domain" description="3-hydroxyacyl-CoA dehydrogenase C-terminal" evidence="13">
    <location>
        <begin position="476"/>
        <end position="568"/>
    </location>
</feature>
<dbReference type="Pfam" id="PF00725">
    <property type="entry name" value="3HCDH"/>
    <property type="match status" value="2"/>
</dbReference>
<dbReference type="FunFam" id="1.10.1040.50:FF:000006">
    <property type="entry name" value="Peroxisomal bifunctional enzyme"/>
    <property type="match status" value="1"/>
</dbReference>
<evidence type="ECO:0000256" key="7">
    <source>
        <dbReference type="ARBA" id="ARBA00023098"/>
    </source>
</evidence>
<keyword evidence="8" id="KW-0576">Peroxisome</keyword>
<dbReference type="Proteomes" id="UP000031838">
    <property type="component" value="Chromosome 1"/>
</dbReference>
<evidence type="ECO:0000256" key="11">
    <source>
        <dbReference type="ARBA" id="ARBA00023268"/>
    </source>
</evidence>
<keyword evidence="4" id="KW-0442">Lipid degradation</keyword>
<comment type="pathway">
    <text evidence="2">Lipid metabolism; fatty acid beta-oxidation.</text>
</comment>
<evidence type="ECO:0000256" key="9">
    <source>
        <dbReference type="ARBA" id="ARBA00023235"/>
    </source>
</evidence>
<evidence type="ECO:0000256" key="6">
    <source>
        <dbReference type="ARBA" id="ARBA00023027"/>
    </source>
</evidence>
<dbReference type="Pfam" id="PF02737">
    <property type="entry name" value="3HCDH_N"/>
    <property type="match status" value="1"/>
</dbReference>
<dbReference type="InterPro" id="IPR036291">
    <property type="entry name" value="NAD(P)-bd_dom_sf"/>
</dbReference>
<evidence type="ECO:0000259" key="14">
    <source>
        <dbReference type="Pfam" id="PF02737"/>
    </source>
</evidence>
<comment type="subcellular location">
    <subcellularLocation>
        <location evidence="1">Peroxisome</location>
    </subcellularLocation>
</comment>
<evidence type="ECO:0000256" key="12">
    <source>
        <dbReference type="ARBA" id="ARBA00049556"/>
    </source>
</evidence>
<keyword evidence="16" id="KW-1185">Reference proteome</keyword>
<dbReference type="GO" id="GO:0070403">
    <property type="term" value="F:NAD+ binding"/>
    <property type="evidence" value="ECO:0007669"/>
    <property type="project" value="InterPro"/>
</dbReference>
<keyword evidence="10" id="KW-0456">Lyase</keyword>
<dbReference type="EC" id="1.1.1.157" evidence="15"/>
<evidence type="ECO:0000256" key="1">
    <source>
        <dbReference type="ARBA" id="ARBA00004275"/>
    </source>
</evidence>
<evidence type="ECO:0000313" key="16">
    <source>
        <dbReference type="Proteomes" id="UP000031838"/>
    </source>
</evidence>
<sequence length="694" mass="73980">MAVAYTIRDGVAVLTLDNPPVNGLGYSTRAALMAGLDRALADASVTAIVLTGAGRAFSGGADITEFNTPKALQEPNLHTLIAAVEASPKPVVAAVHAVVMGGGLELALGAHYRIAAPGTQVALPKVKIGLLPGAGGTQRLPRAVGLETALNMIVSGASVPAEQLAASGLFDEIVEGDLLDAAVAFGRRVGARSGPHPRVRDRAIAHPNAAGFIQFARNSAKAAAPNYPAPHKCIDAIESGVLNGFDQGLADEREGFVALVQTPESRALRHAFFAERAASKIPDVPADTPVREIRQVAVIGAGTMGGGIAMNFVNAGLPVVLLETKQEALDRGLATIRKNYEAQVRKGKLTAEKLEARLALITPTLSYDGLKSADLIIEAVFEELGVKEQVFRRLDEVAKPGAILASNTSTLDVDRIAAFTQRPQDVVGMHFFSPANVMKLLEVVRGAKTAKDVLATVMQVARKIRKTAVVSGVCDGFIGNRMVEQYLRQALFMLEEGALPAQVDRAIEAFGFAMGPFRMSDLAGNDIGWAIRKRRYVEQPDLHYSKIADRLCELGRFGQKTGGGWYDYQPGERRAKPSKLVDEMVLAYSKEAGIERRAIGDDEIVERLVYALVNEGAKILEEGIASKASDIDMVYLTGYGFPLWRGGPMLHADLVGLYNVERAMRRHAAGANGDAWRIAPSIVELAASGKSFNG</sequence>
<evidence type="ECO:0000256" key="10">
    <source>
        <dbReference type="ARBA" id="ARBA00023239"/>
    </source>
</evidence>
<dbReference type="Gene3D" id="3.90.226.10">
    <property type="entry name" value="2-enoyl-CoA Hydratase, Chain A, domain 1"/>
    <property type="match status" value="1"/>
</dbReference>
<dbReference type="GO" id="GO:0004300">
    <property type="term" value="F:enoyl-CoA hydratase activity"/>
    <property type="evidence" value="ECO:0007669"/>
    <property type="project" value="UniProtKB-ARBA"/>
</dbReference>
<dbReference type="CDD" id="cd06558">
    <property type="entry name" value="crotonase-like"/>
    <property type="match status" value="1"/>
</dbReference>
<evidence type="ECO:0000256" key="5">
    <source>
        <dbReference type="ARBA" id="ARBA00023002"/>
    </source>
</evidence>
<dbReference type="AlphaFoldDB" id="A0A0B6RTX6"/>
<evidence type="ECO:0000256" key="8">
    <source>
        <dbReference type="ARBA" id="ARBA00023140"/>
    </source>
</evidence>
<keyword evidence="5 15" id="KW-0560">Oxidoreductase</keyword>
<proteinExistence type="predicted"/>
<dbReference type="GO" id="GO:0006635">
    <property type="term" value="P:fatty acid beta-oxidation"/>
    <property type="evidence" value="ECO:0007669"/>
    <property type="project" value="UniProtKB-UniPathway"/>
</dbReference>
<dbReference type="EMBL" id="CP002580">
    <property type="protein sequence ID" value="AJK46828.1"/>
    <property type="molecule type" value="Genomic_DNA"/>
</dbReference>
<dbReference type="RefSeq" id="WP_042626647.1">
    <property type="nucleotide sequence ID" value="NZ_CP002580.1"/>
</dbReference>
<dbReference type="SUPFAM" id="SSF48179">
    <property type="entry name" value="6-phosphogluconate dehydrogenase C-terminal domain-like"/>
    <property type="match status" value="2"/>
</dbReference>
<feature type="domain" description="3-hydroxyacyl-CoA dehydrogenase NAD binding" evidence="14">
    <location>
        <begin position="295"/>
        <end position="471"/>
    </location>
</feature>
<dbReference type="HOGENOM" id="CLU_009834_16_3_4"/>
<dbReference type="PANTHER" id="PTHR23309">
    <property type="entry name" value="3-HYDROXYACYL-COA DEHYROGENASE"/>
    <property type="match status" value="1"/>
</dbReference>
<gene>
    <name evidence="15" type="primary">hbd2</name>
    <name evidence="15" type="ORF">BGL_1c23240</name>
</gene>
<name>A0A0B6RTX6_BURPL</name>
<dbReference type="GO" id="GO:0008691">
    <property type="term" value="F:3-hydroxybutyryl-CoA dehydrogenase activity"/>
    <property type="evidence" value="ECO:0007669"/>
    <property type="project" value="UniProtKB-EC"/>
</dbReference>
<keyword evidence="9" id="KW-0413">Isomerase</keyword>
<keyword evidence="11" id="KW-0511">Multifunctional enzyme</keyword>
<dbReference type="Gene3D" id="1.10.1040.50">
    <property type="match status" value="1"/>
</dbReference>
<evidence type="ECO:0000256" key="3">
    <source>
        <dbReference type="ARBA" id="ARBA00022832"/>
    </source>
</evidence>
<dbReference type="PANTHER" id="PTHR23309:SF51">
    <property type="entry name" value="3-HYDROXYACYL-COA DEHYDROGENASE-RELATED"/>
    <property type="match status" value="1"/>
</dbReference>
<dbReference type="InterPro" id="IPR006108">
    <property type="entry name" value="3HC_DH_C"/>
</dbReference>
<reference evidence="16" key="1">
    <citation type="submission" date="2011-03" db="EMBL/GenBank/DDBJ databases">
        <authorList>
            <person name="Voget S."/>
            <person name="Streit W.R."/>
            <person name="Jaeger K.E."/>
            <person name="Daniel R."/>
        </authorList>
    </citation>
    <scope>NUCLEOTIDE SEQUENCE [LARGE SCALE GENOMIC DNA]</scope>
    <source>
        <strain evidence="16">PG1</strain>
    </source>
</reference>
<reference evidence="15 16" key="2">
    <citation type="journal article" date="2016" name="Appl. Microbiol. Biotechnol.">
        <title>Mutations improving production and secretion of extracellular lipase by Burkholderia glumae PG1.</title>
        <authorList>
            <person name="Knapp A."/>
            <person name="Voget S."/>
            <person name="Gao R."/>
            <person name="Zaburannyi N."/>
            <person name="Krysciak D."/>
            <person name="Breuer M."/>
            <person name="Hauer B."/>
            <person name="Streit W.R."/>
            <person name="Muller R."/>
            <person name="Daniel R."/>
            <person name="Jaeger K.E."/>
        </authorList>
    </citation>
    <scope>NUCLEOTIDE SEQUENCE [LARGE SCALE GENOMIC DNA]</scope>
    <source>
        <strain evidence="15 16">PG1</strain>
    </source>
</reference>
<dbReference type="SUPFAM" id="SSF52096">
    <property type="entry name" value="ClpP/crotonase"/>
    <property type="match status" value="1"/>
</dbReference>